<evidence type="ECO:0000313" key="2">
    <source>
        <dbReference type="EMBL" id="PIY59053.1"/>
    </source>
</evidence>
<name>A0A2M7Q6Q5_9BACT</name>
<dbReference type="AlphaFoldDB" id="A0A2M7Q6Q5"/>
<feature type="domain" description="CxxC-x17-CxxC" evidence="1">
    <location>
        <begin position="12"/>
        <end position="53"/>
    </location>
</feature>
<dbReference type="Pfam" id="PF23477">
    <property type="entry name" value="zf_Tbcl_2"/>
    <property type="match status" value="1"/>
</dbReference>
<dbReference type="Proteomes" id="UP000228730">
    <property type="component" value="Unassembled WGS sequence"/>
</dbReference>
<evidence type="ECO:0000313" key="3">
    <source>
        <dbReference type="Proteomes" id="UP000228730"/>
    </source>
</evidence>
<organism evidence="2 3">
    <name type="scientific">Candidatus Wolfebacteria bacterium CG_4_10_14_0_8_um_filter_39_64</name>
    <dbReference type="NCBI Taxonomy" id="1975063"/>
    <lineage>
        <taxon>Bacteria</taxon>
        <taxon>Candidatus Wolfeibacteriota</taxon>
    </lineage>
</organism>
<accession>A0A2M7Q6Q5</accession>
<evidence type="ECO:0000259" key="1">
    <source>
        <dbReference type="Pfam" id="PF23477"/>
    </source>
</evidence>
<comment type="caution">
    <text evidence="2">The sequence shown here is derived from an EMBL/GenBank/DDBJ whole genome shotgun (WGS) entry which is preliminary data.</text>
</comment>
<dbReference type="InterPro" id="IPR026363">
    <property type="entry name" value="CxxC-x17-CxxC_dom"/>
</dbReference>
<sequence>MAYDENQGGFQRQMYSGNWKCSKCNADITQLPFEPDKDKLDQLLCRDCYREKRQSFGGRRPFRR</sequence>
<reference evidence="3" key="1">
    <citation type="submission" date="2017-09" db="EMBL/GenBank/DDBJ databases">
        <title>Depth-based differentiation of microbial function through sediment-hosted aquifers and enrichment of novel symbionts in the deep terrestrial subsurface.</title>
        <authorList>
            <person name="Probst A.J."/>
            <person name="Ladd B."/>
            <person name="Jarett J.K."/>
            <person name="Geller-Mcgrath D.E."/>
            <person name="Sieber C.M.K."/>
            <person name="Emerson J.B."/>
            <person name="Anantharaman K."/>
            <person name="Thomas B.C."/>
            <person name="Malmstrom R."/>
            <person name="Stieglmeier M."/>
            <person name="Klingl A."/>
            <person name="Woyke T."/>
            <person name="Ryan C.M."/>
            <person name="Banfield J.F."/>
        </authorList>
    </citation>
    <scope>NUCLEOTIDE SEQUENCE [LARGE SCALE GENOMIC DNA]</scope>
</reference>
<protein>
    <recommendedName>
        <fullName evidence="1">CxxC-x17-CxxC domain-containing protein</fullName>
    </recommendedName>
</protein>
<dbReference type="EMBL" id="PFKY01000034">
    <property type="protein sequence ID" value="PIY59053.1"/>
    <property type="molecule type" value="Genomic_DNA"/>
</dbReference>
<proteinExistence type="predicted"/>
<gene>
    <name evidence="2" type="ORF">COY97_00930</name>
</gene>